<comment type="caution">
    <text evidence="3">The sequence shown here is derived from an EMBL/GenBank/DDBJ whole genome shotgun (WGS) entry which is preliminary data.</text>
</comment>
<gene>
    <name evidence="3" type="ORF">Celaphus_00019168</name>
</gene>
<keyword evidence="2" id="KW-0732">Signal</keyword>
<organism evidence="3 4">
    <name type="scientific">Cervus elaphus hippelaphus</name>
    <name type="common">European red deer</name>
    <dbReference type="NCBI Taxonomy" id="46360"/>
    <lineage>
        <taxon>Eukaryota</taxon>
        <taxon>Metazoa</taxon>
        <taxon>Chordata</taxon>
        <taxon>Craniata</taxon>
        <taxon>Vertebrata</taxon>
        <taxon>Euteleostomi</taxon>
        <taxon>Mammalia</taxon>
        <taxon>Eutheria</taxon>
        <taxon>Laurasiatheria</taxon>
        <taxon>Artiodactyla</taxon>
        <taxon>Ruminantia</taxon>
        <taxon>Pecora</taxon>
        <taxon>Cervidae</taxon>
        <taxon>Cervinae</taxon>
        <taxon>Cervus</taxon>
    </lineage>
</organism>
<accession>A0A212C7U1</accession>
<dbReference type="OrthoDB" id="512473at2759"/>
<protein>
    <submittedName>
        <fullName evidence="3">Uncharacterized protein</fullName>
    </submittedName>
</protein>
<name>A0A212C7U1_CEREH</name>
<evidence type="ECO:0000256" key="1">
    <source>
        <dbReference type="SAM" id="MobiDB-lite"/>
    </source>
</evidence>
<feature type="signal peptide" evidence="2">
    <location>
        <begin position="1"/>
        <end position="21"/>
    </location>
</feature>
<proteinExistence type="predicted"/>
<evidence type="ECO:0000256" key="2">
    <source>
        <dbReference type="SAM" id="SignalP"/>
    </source>
</evidence>
<dbReference type="AlphaFoldDB" id="A0A212C7U1"/>
<reference evidence="3 4" key="1">
    <citation type="journal article" date="2018" name="Mol. Genet. Genomics">
        <title>The red deer Cervus elaphus genome CerEla1.0: sequencing, annotating, genes, and chromosomes.</title>
        <authorList>
            <person name="Bana N.A."/>
            <person name="Nyiri A."/>
            <person name="Nagy J."/>
            <person name="Frank K."/>
            <person name="Nagy T."/>
            <person name="Steger V."/>
            <person name="Schiller M."/>
            <person name="Lakatos P."/>
            <person name="Sugar L."/>
            <person name="Horn P."/>
            <person name="Barta E."/>
            <person name="Orosz L."/>
        </authorList>
    </citation>
    <scope>NUCLEOTIDE SEQUENCE [LARGE SCALE GENOMIC DNA]</scope>
    <source>
        <strain evidence="3">Hungarian</strain>
    </source>
</reference>
<dbReference type="EMBL" id="MKHE01000026">
    <property type="protein sequence ID" value="OWK02022.1"/>
    <property type="molecule type" value="Genomic_DNA"/>
</dbReference>
<keyword evidence="4" id="KW-1185">Reference proteome</keyword>
<evidence type="ECO:0000313" key="3">
    <source>
        <dbReference type="EMBL" id="OWK02022.1"/>
    </source>
</evidence>
<feature type="chain" id="PRO_5012894317" evidence="2">
    <location>
        <begin position="22"/>
        <end position="254"/>
    </location>
</feature>
<feature type="region of interest" description="Disordered" evidence="1">
    <location>
        <begin position="157"/>
        <end position="177"/>
    </location>
</feature>
<dbReference type="Proteomes" id="UP000242450">
    <property type="component" value="Chromosome 26"/>
</dbReference>
<sequence>MAMKPAIFTVLLLTRLQKRFSGSAGSSCCRLAGRTEDSALHRSSLPLLTPRATFLPPLSAKEPSLCSLLPENRFAEQDEPRGWLPRCQALLHRSPLHFPPQLHPSSICCWLHQPCSLSSSHQFCTRRGHYDEIDEQKSMAPAPWWPESIHQTDGGQEIGGTTNSKLTASSFPVPKTSNTHAEELNVDALLQMADNLHVNESSKIESLNYFCDQEEKFRFETVFIWQFAPASGDMYELSTNAQEKKHYASIIKTW</sequence>
<evidence type="ECO:0000313" key="4">
    <source>
        <dbReference type="Proteomes" id="UP000242450"/>
    </source>
</evidence>